<organism evidence="3 4">
    <name type="scientific">Natronocella acetinitrilica</name>
    <dbReference type="NCBI Taxonomy" id="414046"/>
    <lineage>
        <taxon>Bacteria</taxon>
        <taxon>Pseudomonadati</taxon>
        <taxon>Pseudomonadota</taxon>
        <taxon>Gammaproteobacteria</taxon>
        <taxon>Chromatiales</taxon>
        <taxon>Ectothiorhodospiraceae</taxon>
        <taxon>Natronocella</taxon>
    </lineage>
</organism>
<sequence length="137" mass="15192">MNEQRECFVIRRRMLPSMLLVLCLLALSGKAVADDLDVTMEVIGEDATEERIVRELILPRDLPDAASERGERGERGTRIADDARERGRAFGQERADEARQRGQDARQRGQEAREGARGPATDQDRPSGPPSGPPGRD</sequence>
<evidence type="ECO:0000313" key="3">
    <source>
        <dbReference type="EMBL" id="MCP1675996.1"/>
    </source>
</evidence>
<evidence type="ECO:0000256" key="2">
    <source>
        <dbReference type="SAM" id="SignalP"/>
    </source>
</evidence>
<accession>A0AAE3KCP4</accession>
<keyword evidence="4" id="KW-1185">Reference proteome</keyword>
<keyword evidence="2" id="KW-0732">Signal</keyword>
<comment type="caution">
    <text evidence="3">The sequence shown here is derived from an EMBL/GenBank/DDBJ whole genome shotgun (WGS) entry which is preliminary data.</text>
</comment>
<reference evidence="3" key="1">
    <citation type="submission" date="2022-03" db="EMBL/GenBank/DDBJ databases">
        <title>Genomic Encyclopedia of Type Strains, Phase III (KMG-III): the genomes of soil and plant-associated and newly described type strains.</title>
        <authorList>
            <person name="Whitman W."/>
        </authorList>
    </citation>
    <scope>NUCLEOTIDE SEQUENCE</scope>
    <source>
        <strain evidence="3">ANL 6-2</strain>
    </source>
</reference>
<feature type="signal peptide" evidence="2">
    <location>
        <begin position="1"/>
        <end position="33"/>
    </location>
</feature>
<protein>
    <submittedName>
        <fullName evidence="3">Uncharacterized protein</fullName>
    </submittedName>
</protein>
<feature type="region of interest" description="Disordered" evidence="1">
    <location>
        <begin position="59"/>
        <end position="137"/>
    </location>
</feature>
<name>A0AAE3KCP4_9GAMM</name>
<proteinExistence type="predicted"/>
<evidence type="ECO:0000256" key="1">
    <source>
        <dbReference type="SAM" id="MobiDB-lite"/>
    </source>
</evidence>
<feature type="compositionally biased region" description="Pro residues" evidence="1">
    <location>
        <begin position="127"/>
        <end position="137"/>
    </location>
</feature>
<dbReference type="AlphaFoldDB" id="A0AAE3KCP4"/>
<gene>
    <name evidence="3" type="ORF">J2T57_003151</name>
</gene>
<evidence type="ECO:0000313" key="4">
    <source>
        <dbReference type="Proteomes" id="UP001205843"/>
    </source>
</evidence>
<dbReference type="EMBL" id="JALJXV010000007">
    <property type="protein sequence ID" value="MCP1675996.1"/>
    <property type="molecule type" value="Genomic_DNA"/>
</dbReference>
<feature type="compositionally biased region" description="Basic and acidic residues" evidence="1">
    <location>
        <begin position="59"/>
        <end position="116"/>
    </location>
</feature>
<feature type="chain" id="PRO_5042076246" evidence="2">
    <location>
        <begin position="34"/>
        <end position="137"/>
    </location>
</feature>
<dbReference type="Proteomes" id="UP001205843">
    <property type="component" value="Unassembled WGS sequence"/>
</dbReference>